<evidence type="ECO:0000313" key="4">
    <source>
        <dbReference type="Proteomes" id="UP000006546"/>
    </source>
</evidence>
<dbReference type="eggNOG" id="COG0635">
    <property type="taxonomic scope" value="Bacteria"/>
</dbReference>
<evidence type="ECO:0000259" key="2">
    <source>
        <dbReference type="PROSITE" id="PS51918"/>
    </source>
</evidence>
<dbReference type="InterPro" id="IPR034505">
    <property type="entry name" value="Coproporphyrinogen-III_oxidase"/>
</dbReference>
<dbReference type="Pfam" id="PF06969">
    <property type="entry name" value="HemN_C"/>
    <property type="match status" value="1"/>
</dbReference>
<evidence type="ECO:0000313" key="3">
    <source>
        <dbReference type="EMBL" id="AEE16830.1"/>
    </source>
</evidence>
<dbReference type="SUPFAM" id="SSF102114">
    <property type="entry name" value="Radical SAM enzymes"/>
    <property type="match status" value="1"/>
</dbReference>
<dbReference type="GO" id="GO:0051539">
    <property type="term" value="F:4 iron, 4 sulfur cluster binding"/>
    <property type="evidence" value="ECO:0007669"/>
    <property type="project" value="InterPro"/>
</dbReference>
<evidence type="ECO:0000256" key="1">
    <source>
        <dbReference type="ARBA" id="ARBA00006100"/>
    </source>
</evidence>
<proteinExistence type="inferred from homology"/>
<gene>
    <name evidence="3" type="ordered locus">Trebr_1406</name>
</gene>
<organism evidence="3 4">
    <name type="scientific">Treponema brennaborense (strain DSM 12168 / CIP 105900 / DD5/3)</name>
    <dbReference type="NCBI Taxonomy" id="906968"/>
    <lineage>
        <taxon>Bacteria</taxon>
        <taxon>Pseudomonadati</taxon>
        <taxon>Spirochaetota</taxon>
        <taxon>Spirochaetia</taxon>
        <taxon>Spirochaetales</taxon>
        <taxon>Treponemataceae</taxon>
        <taxon>Treponema</taxon>
    </lineage>
</organism>
<dbReference type="SFLD" id="SFLDS00029">
    <property type="entry name" value="Radical_SAM"/>
    <property type="match status" value="1"/>
</dbReference>
<dbReference type="RefSeq" id="WP_013758535.1">
    <property type="nucleotide sequence ID" value="NC_015500.1"/>
</dbReference>
<dbReference type="InterPro" id="IPR058240">
    <property type="entry name" value="rSAM_sf"/>
</dbReference>
<dbReference type="GO" id="GO:0006779">
    <property type="term" value="P:porphyrin-containing compound biosynthetic process"/>
    <property type="evidence" value="ECO:0007669"/>
    <property type="project" value="InterPro"/>
</dbReference>
<dbReference type="Pfam" id="PF04055">
    <property type="entry name" value="Radical_SAM"/>
    <property type="match status" value="1"/>
</dbReference>
<dbReference type="PANTHER" id="PTHR13932:SF5">
    <property type="entry name" value="RADICAL S-ADENOSYL METHIONINE DOMAIN-CONTAINING PROTEIN 1, MITOCHONDRIAL"/>
    <property type="match status" value="1"/>
</dbReference>
<dbReference type="Proteomes" id="UP000006546">
    <property type="component" value="Chromosome"/>
</dbReference>
<dbReference type="InterPro" id="IPR007197">
    <property type="entry name" value="rSAM"/>
</dbReference>
<comment type="similarity">
    <text evidence="1">Belongs to the anaerobic coproporphyrinogen-III oxidase family. HemW subfamily.</text>
</comment>
<dbReference type="OrthoDB" id="9808022at2"/>
<accession>F4LN65</accession>
<name>F4LN65_TREBD</name>
<dbReference type="InterPro" id="IPR004559">
    <property type="entry name" value="HemW-like"/>
</dbReference>
<dbReference type="GO" id="GO:0005737">
    <property type="term" value="C:cytoplasm"/>
    <property type="evidence" value="ECO:0007669"/>
    <property type="project" value="InterPro"/>
</dbReference>
<dbReference type="PROSITE" id="PS51918">
    <property type="entry name" value="RADICAL_SAM"/>
    <property type="match status" value="1"/>
</dbReference>
<dbReference type="Gene3D" id="3.30.750.200">
    <property type="match status" value="1"/>
</dbReference>
<dbReference type="GO" id="GO:0004109">
    <property type="term" value="F:coproporphyrinogen oxidase activity"/>
    <property type="evidence" value="ECO:0007669"/>
    <property type="project" value="InterPro"/>
</dbReference>
<dbReference type="STRING" id="906968.Trebr_1406"/>
<dbReference type="HOGENOM" id="CLU_027579_2_2_12"/>
<dbReference type="EMBL" id="CP002696">
    <property type="protein sequence ID" value="AEE16830.1"/>
    <property type="molecule type" value="Genomic_DNA"/>
</dbReference>
<dbReference type="AlphaFoldDB" id="F4LN65"/>
<feature type="domain" description="Radical SAM core" evidence="2">
    <location>
        <begin position="1"/>
        <end position="239"/>
    </location>
</feature>
<dbReference type="SFLD" id="SFLDF00562">
    <property type="entry name" value="HemN-like__clustered_with_heat"/>
    <property type="match status" value="1"/>
</dbReference>
<dbReference type="SFLD" id="SFLDG01065">
    <property type="entry name" value="anaerobic_coproporphyrinogen-I"/>
    <property type="match status" value="1"/>
</dbReference>
<keyword evidence="4" id="KW-1185">Reference proteome</keyword>
<sequence>MKTAARSLYLHIPFCKAKCAYCDFFSVPAEHVPDRYVDALCAEIAFHAEAENLAAPETVYIGGGTPSLLSPAQLERIMFRLDSLYPSGVKPGAACAPEITLEVNPESLCEPFLETALRCGVNRISVGVQALDDGALRCVRRRCSRERALGALSLLSRSGVRFSADMIAGLPELGDTAFVSGLKEVLTYNPEHVSLYALTVEESTPLYRQIERGRLAYTEETTDSQWLAGRALLERAGYAQYEVSNFAKPGCRSRHNTAYWRQRSYAGAGAGAVGTLYDTEAAAAVAITAAAREPAARVKSALRYANTADIAVYTDFWTETAPDPRGFAEGADFPLERELLDADTLAFEFCMLGLRLREGIAAGEYEERFGKKLDTAVFEKWRQKGLAVKYSDCGEIRYALSADGILFLNAFLSELLA</sequence>
<dbReference type="InterPro" id="IPR006638">
    <property type="entry name" value="Elp3/MiaA/NifB-like_rSAM"/>
</dbReference>
<dbReference type="InterPro" id="IPR010723">
    <property type="entry name" value="HemN_C"/>
</dbReference>
<dbReference type="PANTHER" id="PTHR13932">
    <property type="entry name" value="COPROPORPHYRINIGEN III OXIDASE"/>
    <property type="match status" value="1"/>
</dbReference>
<dbReference type="SMART" id="SM00729">
    <property type="entry name" value="Elp3"/>
    <property type="match status" value="1"/>
</dbReference>
<dbReference type="CDD" id="cd01335">
    <property type="entry name" value="Radical_SAM"/>
    <property type="match status" value="1"/>
</dbReference>
<dbReference type="KEGG" id="tbe:Trebr_1406"/>
<protein>
    <submittedName>
        <fullName evidence="3">Oxygen-independent coproporphyrinogen III oxidase</fullName>
    </submittedName>
</protein>
<reference evidence="4" key="1">
    <citation type="submission" date="2011-04" db="EMBL/GenBank/DDBJ databases">
        <title>The complete genome of Treponema brennaborense DSM 12168.</title>
        <authorList>
            <person name="Lucas S."/>
            <person name="Han J."/>
            <person name="Lapidus A."/>
            <person name="Bruce D."/>
            <person name="Goodwin L."/>
            <person name="Pitluck S."/>
            <person name="Peters L."/>
            <person name="Kyrpides N."/>
            <person name="Mavromatis K."/>
            <person name="Ivanova N."/>
            <person name="Mikhailova N."/>
            <person name="Pagani I."/>
            <person name="Teshima H."/>
            <person name="Detter J.C."/>
            <person name="Tapia R."/>
            <person name="Han C."/>
            <person name="Land M."/>
            <person name="Hauser L."/>
            <person name="Markowitz V."/>
            <person name="Cheng J.-F."/>
            <person name="Hugenholtz P."/>
            <person name="Woyke T."/>
            <person name="Wu D."/>
            <person name="Gronow S."/>
            <person name="Wellnitz S."/>
            <person name="Brambilla E."/>
            <person name="Klenk H.-P."/>
            <person name="Eisen J.A."/>
        </authorList>
    </citation>
    <scope>NUCLEOTIDE SEQUENCE [LARGE SCALE GENOMIC DNA]</scope>
    <source>
        <strain evidence="4">DSM 12168 / CIP 105900 / DD5/3</strain>
    </source>
</reference>